<dbReference type="SUPFAM" id="SSF46785">
    <property type="entry name" value="Winged helix' DNA-binding domain"/>
    <property type="match status" value="1"/>
</dbReference>
<dbReference type="EMBL" id="JAAXPN010000001">
    <property type="protein sequence ID" value="NKZ23438.1"/>
    <property type="molecule type" value="Genomic_DNA"/>
</dbReference>
<evidence type="ECO:0000313" key="6">
    <source>
        <dbReference type="Proteomes" id="UP000549765"/>
    </source>
</evidence>
<dbReference type="PANTHER" id="PTHR30185:SF18">
    <property type="entry name" value="TRANSCRIPTIONAL REGULATOR MTLR"/>
    <property type="match status" value="1"/>
</dbReference>
<dbReference type="InterPro" id="IPR013196">
    <property type="entry name" value="HTH_11"/>
</dbReference>
<dbReference type="AlphaFoldDB" id="A0A7X6N3X9"/>
<dbReference type="RefSeq" id="WP_168721233.1">
    <property type="nucleotide sequence ID" value="NZ_JAAXPN010000001.1"/>
</dbReference>
<dbReference type="InterPro" id="IPR050661">
    <property type="entry name" value="BglG_antiterminators"/>
</dbReference>
<evidence type="ECO:0000256" key="2">
    <source>
        <dbReference type="ARBA" id="ARBA00023163"/>
    </source>
</evidence>
<evidence type="ECO:0000256" key="1">
    <source>
        <dbReference type="ARBA" id="ARBA00023015"/>
    </source>
</evidence>
<dbReference type="PANTHER" id="PTHR30185">
    <property type="entry name" value="CRYPTIC BETA-GLUCOSIDE BGL OPERON ANTITERMINATOR"/>
    <property type="match status" value="1"/>
</dbReference>
<dbReference type="InterPro" id="IPR001034">
    <property type="entry name" value="DeoR_HTH"/>
</dbReference>
<evidence type="ECO:0000259" key="4">
    <source>
        <dbReference type="Pfam" id="PF08279"/>
    </source>
</evidence>
<protein>
    <submittedName>
        <fullName evidence="5">HTH domain-containing protein</fullName>
    </submittedName>
</protein>
<evidence type="ECO:0000313" key="5">
    <source>
        <dbReference type="EMBL" id="NKZ23438.1"/>
    </source>
</evidence>
<organism evidence="5 6">
    <name type="scientific">Periweissella fabalis</name>
    <dbReference type="NCBI Taxonomy" id="1070421"/>
    <lineage>
        <taxon>Bacteria</taxon>
        <taxon>Bacillati</taxon>
        <taxon>Bacillota</taxon>
        <taxon>Bacilli</taxon>
        <taxon>Lactobacillales</taxon>
        <taxon>Lactobacillaceae</taxon>
        <taxon>Periweissella</taxon>
    </lineage>
</organism>
<dbReference type="InterPro" id="IPR036390">
    <property type="entry name" value="WH_DNA-bd_sf"/>
</dbReference>
<keyword evidence="1" id="KW-0805">Transcription regulation</keyword>
<dbReference type="Pfam" id="PF08220">
    <property type="entry name" value="HTH_DeoR"/>
    <property type="match status" value="1"/>
</dbReference>
<feature type="domain" description="HTH deoR-type" evidence="3">
    <location>
        <begin position="97"/>
        <end position="135"/>
    </location>
</feature>
<sequence length="170" mass="19775">MQLYVVFRLQSKRLIENETSLTTKDLAKEFNVSIRTVKYDLDNLRDWLASKELSLQSQRNKGVWFELTDVQKIVLKNELNELGHNEVFANQDARVNQIIVHLLLNQGYCTIKELAEYLTVSNNTILGDLDKVDAQMRMYDVSLVRRAGHGIRLMGPEKECRSLMEYILQL</sequence>
<name>A0A7X6N3X9_9LACO</name>
<keyword evidence="2" id="KW-0804">Transcription</keyword>
<comment type="caution">
    <text evidence="5">The sequence shown here is derived from an EMBL/GenBank/DDBJ whole genome shotgun (WGS) entry which is preliminary data.</text>
</comment>
<accession>A0A7X6N3X9</accession>
<reference evidence="5 6" key="1">
    <citation type="submission" date="2020-04" db="EMBL/GenBank/DDBJ databases">
        <title>MicrobeNet Type strains.</title>
        <authorList>
            <person name="Nicholson A.C."/>
        </authorList>
    </citation>
    <scope>NUCLEOTIDE SEQUENCE [LARGE SCALE GENOMIC DNA]</scope>
    <source>
        <strain evidence="5 6">CCUG 61472</strain>
    </source>
</reference>
<proteinExistence type="predicted"/>
<dbReference type="Proteomes" id="UP000549765">
    <property type="component" value="Unassembled WGS sequence"/>
</dbReference>
<feature type="domain" description="Helix-turn-helix type 11" evidence="4">
    <location>
        <begin position="13"/>
        <end position="62"/>
    </location>
</feature>
<dbReference type="InterPro" id="IPR036388">
    <property type="entry name" value="WH-like_DNA-bd_sf"/>
</dbReference>
<gene>
    <name evidence="5" type="ORF">HF964_01260</name>
</gene>
<dbReference type="Pfam" id="PF08279">
    <property type="entry name" value="HTH_11"/>
    <property type="match status" value="1"/>
</dbReference>
<dbReference type="GO" id="GO:0003700">
    <property type="term" value="F:DNA-binding transcription factor activity"/>
    <property type="evidence" value="ECO:0007669"/>
    <property type="project" value="InterPro"/>
</dbReference>
<dbReference type="Gene3D" id="1.10.10.10">
    <property type="entry name" value="Winged helix-like DNA-binding domain superfamily/Winged helix DNA-binding domain"/>
    <property type="match status" value="2"/>
</dbReference>
<keyword evidence="6" id="KW-1185">Reference proteome</keyword>
<evidence type="ECO:0000259" key="3">
    <source>
        <dbReference type="Pfam" id="PF08220"/>
    </source>
</evidence>